<evidence type="ECO:0000313" key="1">
    <source>
        <dbReference type="EMBL" id="TYG73907.1"/>
    </source>
</evidence>
<keyword evidence="2" id="KW-1185">Reference proteome</keyword>
<protein>
    <submittedName>
        <fullName evidence="1">Uncharacterized protein</fullName>
    </submittedName>
</protein>
<accession>A0A5D2CW71</accession>
<evidence type="ECO:0000313" key="2">
    <source>
        <dbReference type="Proteomes" id="UP000323506"/>
    </source>
</evidence>
<dbReference type="Proteomes" id="UP000323506">
    <property type="component" value="Chromosome D04"/>
</dbReference>
<name>A0A5D2CW71_GOSDA</name>
<reference evidence="1 2" key="1">
    <citation type="submission" date="2019-06" db="EMBL/GenBank/DDBJ databases">
        <title>WGS assembly of Gossypium darwinii.</title>
        <authorList>
            <person name="Chen Z.J."/>
            <person name="Sreedasyam A."/>
            <person name="Ando A."/>
            <person name="Song Q."/>
            <person name="De L."/>
            <person name="Hulse-Kemp A."/>
            <person name="Ding M."/>
            <person name="Ye W."/>
            <person name="Kirkbride R."/>
            <person name="Jenkins J."/>
            <person name="Plott C."/>
            <person name="Lovell J."/>
            <person name="Lin Y.-M."/>
            <person name="Vaughn R."/>
            <person name="Liu B."/>
            <person name="Li W."/>
            <person name="Simpson S."/>
            <person name="Scheffler B."/>
            <person name="Saski C."/>
            <person name="Grover C."/>
            <person name="Hu G."/>
            <person name="Conover J."/>
            <person name="Carlson J."/>
            <person name="Shu S."/>
            <person name="Boston L."/>
            <person name="Williams M."/>
            <person name="Peterson D."/>
            <person name="Mcgee K."/>
            <person name="Jones D."/>
            <person name="Wendel J."/>
            <person name="Stelly D."/>
            <person name="Grimwood J."/>
            <person name="Schmutz J."/>
        </authorList>
    </citation>
    <scope>NUCLEOTIDE SEQUENCE [LARGE SCALE GENOMIC DNA]</scope>
    <source>
        <strain evidence="1">1808015.09</strain>
    </source>
</reference>
<sequence length="103" mass="11428">MTWVGSNYGGMAVDGDERYDLEGNHSSPLHQPSTAIVSYSKISYLDYINHLFSILMLIFSKSTSNTINLQKHFKVSTHITPSSTASTVNFLICDSLSSLFLFS</sequence>
<dbReference type="AlphaFoldDB" id="A0A5D2CW71"/>
<gene>
    <name evidence="1" type="ORF">ES288_D04G139400v1</name>
</gene>
<organism evidence="1 2">
    <name type="scientific">Gossypium darwinii</name>
    <name type="common">Darwin's cotton</name>
    <name type="synonym">Gossypium barbadense var. darwinii</name>
    <dbReference type="NCBI Taxonomy" id="34276"/>
    <lineage>
        <taxon>Eukaryota</taxon>
        <taxon>Viridiplantae</taxon>
        <taxon>Streptophyta</taxon>
        <taxon>Embryophyta</taxon>
        <taxon>Tracheophyta</taxon>
        <taxon>Spermatophyta</taxon>
        <taxon>Magnoliopsida</taxon>
        <taxon>eudicotyledons</taxon>
        <taxon>Gunneridae</taxon>
        <taxon>Pentapetalae</taxon>
        <taxon>rosids</taxon>
        <taxon>malvids</taxon>
        <taxon>Malvales</taxon>
        <taxon>Malvaceae</taxon>
        <taxon>Malvoideae</taxon>
        <taxon>Gossypium</taxon>
    </lineage>
</organism>
<proteinExistence type="predicted"/>
<dbReference type="EMBL" id="CM017704">
    <property type="protein sequence ID" value="TYG73907.1"/>
    <property type="molecule type" value="Genomic_DNA"/>
</dbReference>